<gene>
    <name evidence="1" type="ORF">TPAB3V08_LOCUS11675</name>
</gene>
<protein>
    <submittedName>
        <fullName evidence="1">Uncharacterized protein</fullName>
    </submittedName>
</protein>
<sequence>MRNCQVNVCLLNASSSIWPSATPTSPNAGRRLNSCSRKWRRCRNKRVSKTPVRLNASEKRTMIFTNFRSYCPRGTRTLTTSERTKWRGRVSCILRSASTWAASVHQLPSHSCLSEH</sequence>
<reference evidence="1" key="1">
    <citation type="submission" date="2021-03" db="EMBL/GenBank/DDBJ databases">
        <authorList>
            <person name="Tran Van P."/>
        </authorList>
    </citation>
    <scope>NUCLEOTIDE SEQUENCE</scope>
</reference>
<feature type="non-terminal residue" evidence="1">
    <location>
        <position position="116"/>
    </location>
</feature>
<organism evidence="1 2">
    <name type="scientific">Timema podura</name>
    <name type="common">Walking stick</name>
    <dbReference type="NCBI Taxonomy" id="61482"/>
    <lineage>
        <taxon>Eukaryota</taxon>
        <taxon>Metazoa</taxon>
        <taxon>Ecdysozoa</taxon>
        <taxon>Arthropoda</taxon>
        <taxon>Hexapoda</taxon>
        <taxon>Insecta</taxon>
        <taxon>Pterygota</taxon>
        <taxon>Neoptera</taxon>
        <taxon>Polyneoptera</taxon>
        <taxon>Phasmatodea</taxon>
        <taxon>Timematodea</taxon>
        <taxon>Timematoidea</taxon>
        <taxon>Timematidae</taxon>
        <taxon>Timema</taxon>
    </lineage>
</organism>
<evidence type="ECO:0000313" key="2">
    <source>
        <dbReference type="Proteomes" id="UP001153148"/>
    </source>
</evidence>
<comment type="caution">
    <text evidence="1">The sequence shown here is derived from an EMBL/GenBank/DDBJ whole genome shotgun (WGS) entry which is preliminary data.</text>
</comment>
<dbReference type="Proteomes" id="UP001153148">
    <property type="component" value="Unassembled WGS sequence"/>
</dbReference>
<name>A0ABN7PC51_TIMPD</name>
<accession>A0ABN7PC51</accession>
<evidence type="ECO:0000313" key="1">
    <source>
        <dbReference type="EMBL" id="CAG2064731.1"/>
    </source>
</evidence>
<keyword evidence="2" id="KW-1185">Reference proteome</keyword>
<dbReference type="EMBL" id="CAJPIN010036426">
    <property type="protein sequence ID" value="CAG2064731.1"/>
    <property type="molecule type" value="Genomic_DNA"/>
</dbReference>
<proteinExistence type="predicted"/>